<dbReference type="GO" id="GO:0016233">
    <property type="term" value="P:telomere capping"/>
    <property type="evidence" value="ECO:0007669"/>
    <property type="project" value="InterPro"/>
</dbReference>
<name>A0A2C5Z6K4_9HYPO</name>
<dbReference type="Gene3D" id="2.40.50.140">
    <property type="entry name" value="Nucleic acid-binding proteins"/>
    <property type="match status" value="1"/>
</dbReference>
<dbReference type="Pfam" id="PF12658">
    <property type="entry name" value="Ten1"/>
    <property type="match status" value="1"/>
</dbReference>
<comment type="caution">
    <text evidence="1">The sequence shown here is derived from an EMBL/GenBank/DDBJ whole genome shotgun (WGS) entry which is preliminary data.</text>
</comment>
<dbReference type="InterPro" id="IPR024222">
    <property type="entry name" value="Ten1_fungal"/>
</dbReference>
<evidence type="ECO:0000313" key="2">
    <source>
        <dbReference type="Proteomes" id="UP000224854"/>
    </source>
</evidence>
<evidence type="ECO:0000313" key="1">
    <source>
        <dbReference type="EMBL" id="PHH75420.1"/>
    </source>
</evidence>
<evidence type="ECO:0008006" key="3">
    <source>
        <dbReference type="Google" id="ProtNLM"/>
    </source>
</evidence>
<accession>A0A2C5Z6K4</accession>
<dbReference type="GO" id="GO:0043047">
    <property type="term" value="F:single-stranded telomeric DNA binding"/>
    <property type="evidence" value="ECO:0007669"/>
    <property type="project" value="InterPro"/>
</dbReference>
<reference evidence="1 2" key="1">
    <citation type="submission" date="2017-06" db="EMBL/GenBank/DDBJ databases">
        <title>Ant-infecting Ophiocordyceps genomes reveal a high diversity of potential behavioral manipulation genes and a possible major role for enterotoxins.</title>
        <authorList>
            <person name="De Bekker C."/>
            <person name="Evans H.C."/>
            <person name="Brachmann A."/>
            <person name="Hughes D.P."/>
        </authorList>
    </citation>
    <scope>NUCLEOTIDE SEQUENCE [LARGE SCALE GENOMIC DNA]</scope>
    <source>
        <strain evidence="1 2">1348a</strain>
    </source>
</reference>
<dbReference type="GO" id="GO:1990879">
    <property type="term" value="C:CST complex"/>
    <property type="evidence" value="ECO:0007669"/>
    <property type="project" value="InterPro"/>
</dbReference>
<dbReference type="OrthoDB" id="5275361at2759"/>
<dbReference type="EMBL" id="NJEU01000373">
    <property type="protein sequence ID" value="PHH75420.1"/>
    <property type="molecule type" value="Genomic_DNA"/>
</dbReference>
<dbReference type="Proteomes" id="UP000224854">
    <property type="component" value="Unassembled WGS sequence"/>
</dbReference>
<protein>
    <recommendedName>
        <fullName evidence="3">CST complex subunit Ten1</fullName>
    </recommendedName>
</protein>
<dbReference type="InterPro" id="IPR012340">
    <property type="entry name" value="NA-bd_OB-fold"/>
</dbReference>
<dbReference type="AlphaFoldDB" id="A0A2C5Z6K4"/>
<keyword evidence="2" id="KW-1185">Reference proteome</keyword>
<gene>
    <name evidence="1" type="ORF">CDD82_4453</name>
</gene>
<organism evidence="1 2">
    <name type="scientific">Ophiocordyceps australis</name>
    <dbReference type="NCBI Taxonomy" id="1399860"/>
    <lineage>
        <taxon>Eukaryota</taxon>
        <taxon>Fungi</taxon>
        <taxon>Dikarya</taxon>
        <taxon>Ascomycota</taxon>
        <taxon>Pezizomycotina</taxon>
        <taxon>Sordariomycetes</taxon>
        <taxon>Hypocreomycetidae</taxon>
        <taxon>Hypocreales</taxon>
        <taxon>Ophiocordycipitaceae</taxon>
        <taxon>Ophiocordyceps</taxon>
    </lineage>
</organism>
<proteinExistence type="predicted"/>
<sequence length="142" mass="15251">MSSRGPLPSQLCLLSSLPDRCKGEKVRFLGCVTSYSTASAVLELGHLYPADTNVTVSVNVQLVLETLPSQLTRIGEWVNVIGYVVETSKAAATGPDSSSAHIQALVIWPTGPLNIQLYEKELEESDSVQSRVTTCEATGRLC</sequence>